<evidence type="ECO:0000313" key="2">
    <source>
        <dbReference type="EMBL" id="RKN80219.1"/>
    </source>
</evidence>
<evidence type="ECO:0000313" key="3">
    <source>
        <dbReference type="Proteomes" id="UP000276603"/>
    </source>
</evidence>
<dbReference type="EMBL" id="RBCJ01000003">
    <property type="protein sequence ID" value="RKN80219.1"/>
    <property type="molecule type" value="Genomic_DNA"/>
</dbReference>
<dbReference type="Proteomes" id="UP000276603">
    <property type="component" value="Unassembled WGS sequence"/>
</dbReference>
<dbReference type="AlphaFoldDB" id="A0A3B0C796"/>
<dbReference type="OrthoDB" id="668160at2"/>
<feature type="signal peptide" evidence="1">
    <location>
        <begin position="1"/>
        <end position="19"/>
    </location>
</feature>
<keyword evidence="1" id="KW-0732">Signal</keyword>
<proteinExistence type="predicted"/>
<evidence type="ECO:0000256" key="1">
    <source>
        <dbReference type="SAM" id="SignalP"/>
    </source>
</evidence>
<organism evidence="2 3">
    <name type="scientific">Ulvibacterium marinum</name>
    <dbReference type="NCBI Taxonomy" id="2419782"/>
    <lineage>
        <taxon>Bacteria</taxon>
        <taxon>Pseudomonadati</taxon>
        <taxon>Bacteroidota</taxon>
        <taxon>Flavobacteriia</taxon>
        <taxon>Flavobacteriales</taxon>
        <taxon>Flavobacteriaceae</taxon>
        <taxon>Ulvibacterium</taxon>
    </lineage>
</organism>
<gene>
    <name evidence="2" type="ORF">D7Z94_18485</name>
</gene>
<protein>
    <submittedName>
        <fullName evidence="2">Nicotinate-nucleotide adenylyltransferase</fullName>
    </submittedName>
</protein>
<reference evidence="2 3" key="1">
    <citation type="submission" date="2018-10" db="EMBL/GenBank/DDBJ databases">
        <title>Ulvibacterium marinum gen. nov., sp. nov., a novel marine bacterium of the family Flavobacteriaceae, isolated from a culture of the green alga Ulva prolifera.</title>
        <authorList>
            <person name="Zhang Z."/>
        </authorList>
    </citation>
    <scope>NUCLEOTIDE SEQUENCE [LARGE SCALE GENOMIC DNA]</scope>
    <source>
        <strain evidence="2 3">CCMM003</strain>
    </source>
</reference>
<feature type="chain" id="PRO_5017365047" evidence="1">
    <location>
        <begin position="20"/>
        <end position="169"/>
    </location>
</feature>
<sequence length="169" mass="19402">MKKVVLGLLAIGFAFPTYAQTVDTKKLSEVIVYATNYKYLKDVNTREVASIPVELLERKVAAYNPKGSDFYQDEYDLYQISFYLPEGKILAAYDKDGNLIRTAERFKDINLPNPIREAILKRFPGWTVTKDVYSVSYHKKKGAAKKYKLKLENGDETIRVKIDETGEFL</sequence>
<dbReference type="Gene3D" id="3.10.450.360">
    <property type="match status" value="1"/>
</dbReference>
<keyword evidence="3" id="KW-1185">Reference proteome</keyword>
<dbReference type="GO" id="GO:0016779">
    <property type="term" value="F:nucleotidyltransferase activity"/>
    <property type="evidence" value="ECO:0007669"/>
    <property type="project" value="UniProtKB-KW"/>
</dbReference>
<dbReference type="SUPFAM" id="SSF160574">
    <property type="entry name" value="BT0923-like"/>
    <property type="match status" value="1"/>
</dbReference>
<dbReference type="RefSeq" id="WP_120713028.1">
    <property type="nucleotide sequence ID" value="NZ_RBCJ01000003.1"/>
</dbReference>
<keyword evidence="2" id="KW-0808">Transferase</keyword>
<comment type="caution">
    <text evidence="2">The sequence shown here is derived from an EMBL/GenBank/DDBJ whole genome shotgun (WGS) entry which is preliminary data.</text>
</comment>
<keyword evidence="2" id="KW-0548">Nucleotidyltransferase</keyword>
<accession>A0A3B0C796</accession>
<name>A0A3B0C796_9FLAO</name>